<dbReference type="KEGG" id="fvn:FVRRES_05945"/>
<evidence type="ECO:0000256" key="1">
    <source>
        <dbReference type="ARBA" id="ARBA00004123"/>
    </source>
</evidence>
<proteinExistence type="predicted"/>
<dbReference type="STRING" id="56646.A0A2L2SXQ4"/>
<evidence type="ECO:0000256" key="2">
    <source>
        <dbReference type="ARBA" id="ARBA00023242"/>
    </source>
</evidence>
<sequence>MPSLGCGTCRARKVRCDQTVPKCNRCIKAGRDCEGYGLRLSWPRHNDKRRAIVGPHSRQSRFKGISVNYRLLNTSSRDIKLHDMILTSAQIHSVAVEAVADTPFKPAEDTVFARQAKPFLLLNSPATGVLAELSPANKRLFQYFVERASYSISTFGKDAHRVPGILIRMALSDKTPSSTAVLKSSLALASFHRDNAFNAMTRCKVAALRALAESTQGFIGVSDSACHIGAGIILSSLEIQQNSTTSSNWLWYACGATKIVKTAGLDEIKADRDLTSLVGWVHYFNTMAKFSLRHWQPNFVLDADSSADVSSDTFHPAVCSNGQPANLTGFPHEILYLLTEVFNSVIMASDPRHDTAEYRNRLQTLDYKLQHIVDQDTTSLDTSDDQPTFNMAVELYRLSTLIYLRRASAGILDLDKNFNDWVNQAFALLAHLPVCQWTFPLFIFACEAREDTRRIILLDLIRRTTRDGRYRSLTPIKRLIEIMWVQQDLLDDDLDYVHKLGVILSSTQKSVPAFL</sequence>
<dbReference type="EMBL" id="LN649230">
    <property type="protein sequence ID" value="CEI61509.1"/>
    <property type="molecule type" value="Genomic_DNA"/>
</dbReference>
<evidence type="ECO:0000313" key="5">
    <source>
        <dbReference type="Proteomes" id="UP000245910"/>
    </source>
</evidence>
<name>A0A2L2SXQ4_9HYPO</name>
<protein>
    <recommendedName>
        <fullName evidence="3">Zn(2)-C6 fungal-type domain-containing protein</fullName>
    </recommendedName>
</protein>
<dbReference type="GO" id="GO:0005634">
    <property type="term" value="C:nucleus"/>
    <property type="evidence" value="ECO:0007669"/>
    <property type="project" value="UniProtKB-SubCell"/>
</dbReference>
<evidence type="ECO:0000313" key="4">
    <source>
        <dbReference type="EMBL" id="CEI61509.1"/>
    </source>
</evidence>
<keyword evidence="2" id="KW-0539">Nucleus</keyword>
<dbReference type="GO" id="GO:0008270">
    <property type="term" value="F:zinc ion binding"/>
    <property type="evidence" value="ECO:0007669"/>
    <property type="project" value="InterPro"/>
</dbReference>
<dbReference type="PROSITE" id="PS00463">
    <property type="entry name" value="ZN2_CY6_FUNGAL_1"/>
    <property type="match status" value="1"/>
</dbReference>
<dbReference type="GO" id="GO:0000976">
    <property type="term" value="F:transcription cis-regulatory region binding"/>
    <property type="evidence" value="ECO:0007669"/>
    <property type="project" value="TreeGrafter"/>
</dbReference>
<evidence type="ECO:0000259" key="3">
    <source>
        <dbReference type="PROSITE" id="PS50048"/>
    </source>
</evidence>
<dbReference type="Pfam" id="PF11951">
    <property type="entry name" value="Fungal_trans_2"/>
    <property type="match status" value="1"/>
</dbReference>
<dbReference type="PANTHER" id="PTHR37534">
    <property type="entry name" value="TRANSCRIPTIONAL ACTIVATOR PROTEIN UGA3"/>
    <property type="match status" value="1"/>
</dbReference>
<dbReference type="GO" id="GO:0045944">
    <property type="term" value="P:positive regulation of transcription by RNA polymerase II"/>
    <property type="evidence" value="ECO:0007669"/>
    <property type="project" value="TreeGrafter"/>
</dbReference>
<dbReference type="InterPro" id="IPR021858">
    <property type="entry name" value="Fun_TF"/>
</dbReference>
<dbReference type="SMART" id="SM00066">
    <property type="entry name" value="GAL4"/>
    <property type="match status" value="1"/>
</dbReference>
<dbReference type="RefSeq" id="XP_025585229.1">
    <property type="nucleotide sequence ID" value="XM_025734421.2"/>
</dbReference>
<dbReference type="PROSITE" id="PS50048">
    <property type="entry name" value="ZN2_CY6_FUNGAL_2"/>
    <property type="match status" value="1"/>
</dbReference>
<organism evidence="4 5">
    <name type="scientific">Fusarium venenatum</name>
    <dbReference type="NCBI Taxonomy" id="56646"/>
    <lineage>
        <taxon>Eukaryota</taxon>
        <taxon>Fungi</taxon>
        <taxon>Dikarya</taxon>
        <taxon>Ascomycota</taxon>
        <taxon>Pezizomycotina</taxon>
        <taxon>Sordariomycetes</taxon>
        <taxon>Hypocreomycetidae</taxon>
        <taxon>Hypocreales</taxon>
        <taxon>Nectriaceae</taxon>
        <taxon>Fusarium</taxon>
    </lineage>
</organism>
<accession>A0A2L2SXQ4</accession>
<dbReference type="Gene3D" id="4.10.240.10">
    <property type="entry name" value="Zn(2)-C6 fungal-type DNA-binding domain"/>
    <property type="match status" value="1"/>
</dbReference>
<dbReference type="Proteomes" id="UP000245910">
    <property type="component" value="Chromosome II"/>
</dbReference>
<dbReference type="GeneID" id="37257584"/>
<dbReference type="InterPro" id="IPR036864">
    <property type="entry name" value="Zn2-C6_fun-type_DNA-bd_sf"/>
</dbReference>
<reference evidence="5" key="1">
    <citation type="submission" date="2014-10" db="EMBL/GenBank/DDBJ databases">
        <authorList>
            <person name="King R."/>
        </authorList>
    </citation>
    <scope>NUCLEOTIDE SEQUENCE [LARGE SCALE GENOMIC DNA]</scope>
    <source>
        <strain evidence="5">A3/5</strain>
    </source>
</reference>
<dbReference type="CDD" id="cd00067">
    <property type="entry name" value="GAL4"/>
    <property type="match status" value="1"/>
</dbReference>
<feature type="domain" description="Zn(2)-C6 fungal-type" evidence="3">
    <location>
        <begin position="5"/>
        <end position="33"/>
    </location>
</feature>
<dbReference type="SUPFAM" id="SSF57701">
    <property type="entry name" value="Zn2/Cys6 DNA-binding domain"/>
    <property type="match status" value="1"/>
</dbReference>
<dbReference type="AlphaFoldDB" id="A0A2L2SXQ4"/>
<keyword evidence="5" id="KW-1185">Reference proteome</keyword>
<dbReference type="GO" id="GO:0000981">
    <property type="term" value="F:DNA-binding transcription factor activity, RNA polymerase II-specific"/>
    <property type="evidence" value="ECO:0007669"/>
    <property type="project" value="InterPro"/>
</dbReference>
<dbReference type="InterPro" id="IPR001138">
    <property type="entry name" value="Zn2Cys6_DnaBD"/>
</dbReference>
<dbReference type="Pfam" id="PF00172">
    <property type="entry name" value="Zn_clus"/>
    <property type="match status" value="1"/>
</dbReference>
<dbReference type="PANTHER" id="PTHR37534:SF39">
    <property type="entry name" value="TRANSCRIPTION FACTOR DOMAIN-CONTAINING PROTEIN"/>
    <property type="match status" value="1"/>
</dbReference>
<comment type="subcellular location">
    <subcellularLocation>
        <location evidence="1">Nucleus</location>
    </subcellularLocation>
</comment>